<evidence type="ECO:0000256" key="6">
    <source>
        <dbReference type="ARBA" id="ARBA00024998"/>
    </source>
</evidence>
<dbReference type="InterPro" id="IPR015946">
    <property type="entry name" value="KH_dom-like_a/b"/>
</dbReference>
<feature type="compositionally biased region" description="Basic and acidic residues" evidence="10">
    <location>
        <begin position="230"/>
        <end position="255"/>
    </location>
</feature>
<gene>
    <name evidence="8 12" type="primary">rpsC</name>
    <name evidence="12" type="ORF">GIW81_01190</name>
</gene>
<evidence type="ECO:0000256" key="8">
    <source>
        <dbReference type="HAMAP-Rule" id="MF_01309"/>
    </source>
</evidence>
<evidence type="ECO:0000256" key="9">
    <source>
        <dbReference type="RuleBase" id="RU003624"/>
    </source>
</evidence>
<dbReference type="Proteomes" id="UP000440694">
    <property type="component" value="Unassembled WGS sequence"/>
</dbReference>
<dbReference type="InterPro" id="IPR004087">
    <property type="entry name" value="KH_dom"/>
</dbReference>
<feature type="domain" description="KH type-2" evidence="11">
    <location>
        <begin position="39"/>
        <end position="107"/>
    </location>
</feature>
<dbReference type="AlphaFoldDB" id="A0A6I3KGZ3"/>
<dbReference type="InterPro" id="IPR001351">
    <property type="entry name" value="Ribosomal_uS3_C"/>
</dbReference>
<dbReference type="EMBL" id="WMBQ01000001">
    <property type="protein sequence ID" value="MTD92942.1"/>
    <property type="molecule type" value="Genomic_DNA"/>
</dbReference>
<dbReference type="Pfam" id="PF00189">
    <property type="entry name" value="Ribosomal_S3_C"/>
    <property type="match status" value="1"/>
</dbReference>
<organism evidence="12 13">
    <name type="scientific">Hyphomicrobium album</name>
    <dbReference type="NCBI Taxonomy" id="2665159"/>
    <lineage>
        <taxon>Bacteria</taxon>
        <taxon>Pseudomonadati</taxon>
        <taxon>Pseudomonadota</taxon>
        <taxon>Alphaproteobacteria</taxon>
        <taxon>Hyphomicrobiales</taxon>
        <taxon>Hyphomicrobiaceae</taxon>
        <taxon>Hyphomicrobium</taxon>
    </lineage>
</organism>
<dbReference type="Gene3D" id="3.30.300.20">
    <property type="match status" value="1"/>
</dbReference>
<dbReference type="InterPro" id="IPR005704">
    <property type="entry name" value="Ribosomal_uS3_bac-typ"/>
</dbReference>
<evidence type="ECO:0000256" key="5">
    <source>
        <dbReference type="ARBA" id="ARBA00023274"/>
    </source>
</evidence>
<comment type="function">
    <text evidence="6 8">Binds the lower part of the 30S subunit head. Binds mRNA in the 70S ribosome, positioning it for translation.</text>
</comment>
<keyword evidence="4 8" id="KW-0689">Ribosomal protein</keyword>
<dbReference type="GO" id="GO:0003729">
    <property type="term" value="F:mRNA binding"/>
    <property type="evidence" value="ECO:0007669"/>
    <property type="project" value="UniProtKB-UniRule"/>
</dbReference>
<dbReference type="Gene3D" id="3.30.1140.32">
    <property type="entry name" value="Ribosomal protein S3, C-terminal domain"/>
    <property type="match status" value="1"/>
</dbReference>
<reference evidence="12 13" key="1">
    <citation type="submission" date="2019-11" db="EMBL/GenBank/DDBJ databases">
        <title>Identification of a novel strain.</title>
        <authorList>
            <person name="Xu Q."/>
            <person name="Wang G."/>
        </authorList>
    </citation>
    <scope>NUCLEOTIDE SEQUENCE [LARGE SCALE GENOMIC DNA]</scope>
    <source>
        <strain evidence="13">xq</strain>
    </source>
</reference>
<dbReference type="PANTHER" id="PTHR11760">
    <property type="entry name" value="30S/40S RIBOSOMAL PROTEIN S3"/>
    <property type="match status" value="1"/>
</dbReference>
<protein>
    <recommendedName>
        <fullName evidence="7 8">Small ribosomal subunit protein uS3</fullName>
    </recommendedName>
</protein>
<dbReference type="RefSeq" id="WP_154737529.1">
    <property type="nucleotide sequence ID" value="NZ_WMBQ01000001.1"/>
</dbReference>
<dbReference type="InterPro" id="IPR018280">
    <property type="entry name" value="Ribosomal_uS3_CS"/>
</dbReference>
<dbReference type="InterPro" id="IPR057258">
    <property type="entry name" value="Ribosomal_uS3"/>
</dbReference>
<dbReference type="GO" id="GO:0006412">
    <property type="term" value="P:translation"/>
    <property type="evidence" value="ECO:0007669"/>
    <property type="project" value="UniProtKB-UniRule"/>
</dbReference>
<dbReference type="InterPro" id="IPR004044">
    <property type="entry name" value="KH_dom_type_2"/>
</dbReference>
<keyword evidence="2 8" id="KW-0699">rRNA-binding</keyword>
<dbReference type="Pfam" id="PF07650">
    <property type="entry name" value="KH_2"/>
    <property type="match status" value="1"/>
</dbReference>
<feature type="compositionally biased region" description="Low complexity" evidence="10">
    <location>
        <begin position="256"/>
        <end position="270"/>
    </location>
</feature>
<comment type="similarity">
    <text evidence="1 8 9">Belongs to the universal ribosomal protein uS3 family.</text>
</comment>
<comment type="subunit">
    <text evidence="8">Part of the 30S ribosomal subunit. Forms a tight complex with proteins S10 and S14.</text>
</comment>
<evidence type="ECO:0000313" key="13">
    <source>
        <dbReference type="Proteomes" id="UP000440694"/>
    </source>
</evidence>
<keyword evidence="5 8" id="KW-0687">Ribonucleoprotein</keyword>
<dbReference type="GO" id="GO:0003735">
    <property type="term" value="F:structural constituent of ribosome"/>
    <property type="evidence" value="ECO:0007669"/>
    <property type="project" value="InterPro"/>
</dbReference>
<evidence type="ECO:0000313" key="12">
    <source>
        <dbReference type="EMBL" id="MTD92942.1"/>
    </source>
</evidence>
<evidence type="ECO:0000256" key="3">
    <source>
        <dbReference type="ARBA" id="ARBA00022884"/>
    </source>
</evidence>
<evidence type="ECO:0000256" key="10">
    <source>
        <dbReference type="SAM" id="MobiDB-lite"/>
    </source>
</evidence>
<dbReference type="GO" id="GO:0022627">
    <property type="term" value="C:cytosolic small ribosomal subunit"/>
    <property type="evidence" value="ECO:0007669"/>
    <property type="project" value="TreeGrafter"/>
</dbReference>
<dbReference type="SUPFAM" id="SSF54814">
    <property type="entry name" value="Prokaryotic type KH domain (KH-domain type II)"/>
    <property type="match status" value="1"/>
</dbReference>
<dbReference type="InterPro" id="IPR036419">
    <property type="entry name" value="Ribosomal_S3_C_sf"/>
</dbReference>
<evidence type="ECO:0000256" key="4">
    <source>
        <dbReference type="ARBA" id="ARBA00022980"/>
    </source>
</evidence>
<comment type="caution">
    <text evidence="12">The sequence shown here is derived from an EMBL/GenBank/DDBJ whole genome shotgun (WGS) entry which is preliminary data.</text>
</comment>
<dbReference type="PANTHER" id="PTHR11760:SF19">
    <property type="entry name" value="SMALL RIBOSOMAL SUBUNIT PROTEIN US3C"/>
    <property type="match status" value="1"/>
</dbReference>
<dbReference type="InterPro" id="IPR009019">
    <property type="entry name" value="KH_sf_prok-type"/>
</dbReference>
<dbReference type="SMART" id="SM00322">
    <property type="entry name" value="KH"/>
    <property type="match status" value="1"/>
</dbReference>
<dbReference type="SUPFAM" id="SSF54821">
    <property type="entry name" value="Ribosomal protein S3 C-terminal domain"/>
    <property type="match status" value="1"/>
</dbReference>
<evidence type="ECO:0000256" key="2">
    <source>
        <dbReference type="ARBA" id="ARBA00022730"/>
    </source>
</evidence>
<dbReference type="NCBIfam" id="TIGR01009">
    <property type="entry name" value="rpsC_bact"/>
    <property type="match status" value="1"/>
</dbReference>
<dbReference type="FunFam" id="3.30.300.20:FF:000001">
    <property type="entry name" value="30S ribosomal protein S3"/>
    <property type="match status" value="1"/>
</dbReference>
<keyword evidence="3 8" id="KW-0694">RNA-binding</keyword>
<evidence type="ECO:0000256" key="1">
    <source>
        <dbReference type="ARBA" id="ARBA00010761"/>
    </source>
</evidence>
<dbReference type="PROSITE" id="PS00548">
    <property type="entry name" value="RIBOSOMAL_S3"/>
    <property type="match status" value="1"/>
</dbReference>
<evidence type="ECO:0000256" key="7">
    <source>
        <dbReference type="ARBA" id="ARBA00035257"/>
    </source>
</evidence>
<dbReference type="PROSITE" id="PS50823">
    <property type="entry name" value="KH_TYPE_2"/>
    <property type="match status" value="1"/>
</dbReference>
<dbReference type="HAMAP" id="MF_01309_B">
    <property type="entry name" value="Ribosomal_uS3_B"/>
    <property type="match status" value="1"/>
</dbReference>
<proteinExistence type="inferred from homology"/>
<evidence type="ECO:0000259" key="11">
    <source>
        <dbReference type="PROSITE" id="PS50823"/>
    </source>
</evidence>
<feature type="region of interest" description="Disordered" evidence="10">
    <location>
        <begin position="213"/>
        <end position="270"/>
    </location>
</feature>
<name>A0A6I3KGZ3_9HYPH</name>
<sequence length="270" mass="30095">MGQKVNPIGLRVGVNRTWDSRWFAGRGEYGRLLHEDMRMRDHIMQQRRQAGISKVVIERPHKKCRVTVHTARPGVLIGKKGADIEKLRGQLARFTSSEVHLNIVEIRKPEIDAALVAETIAQQLERRVAFRRAMKRSVQSALRLGALGIRINVAGRLGGAEIARTEWYREGRVPLHTLRADIDFGYGIAKTAYGIIGIKVWIFKGEIMEHDPMASEKKNTELQETGGGRPRRDGDRDRGDRGDRGGDRGRERREAAAAAAAPAGDGAEKA</sequence>
<dbReference type="GO" id="GO:0019843">
    <property type="term" value="F:rRNA binding"/>
    <property type="evidence" value="ECO:0007669"/>
    <property type="project" value="UniProtKB-UniRule"/>
</dbReference>
<dbReference type="CDD" id="cd02412">
    <property type="entry name" value="KH-II_30S_S3"/>
    <property type="match status" value="1"/>
</dbReference>
<keyword evidence="13" id="KW-1185">Reference proteome</keyword>
<accession>A0A6I3KGZ3</accession>